<evidence type="ECO:0000313" key="3">
    <source>
        <dbReference type="EMBL" id="MDT8896726.1"/>
    </source>
</evidence>
<protein>
    <submittedName>
        <fullName evidence="3">Phosphatase PAP2 family protein</fullName>
    </submittedName>
</protein>
<keyword evidence="1" id="KW-1133">Transmembrane helix</keyword>
<evidence type="ECO:0000313" key="4">
    <source>
        <dbReference type="Proteomes" id="UP001254165"/>
    </source>
</evidence>
<feature type="transmembrane region" description="Helical" evidence="1">
    <location>
        <begin position="126"/>
        <end position="150"/>
    </location>
</feature>
<reference evidence="3 4" key="1">
    <citation type="submission" date="2023-07" db="EMBL/GenBank/DDBJ databases">
        <title>Novel species of Thermanaerothrix with wide hydrolytic capabilities.</title>
        <authorList>
            <person name="Zayulina K.S."/>
            <person name="Podosokorskaya O.A."/>
            <person name="Elcheninov A.G."/>
        </authorList>
    </citation>
    <scope>NUCLEOTIDE SEQUENCE [LARGE SCALE GENOMIC DNA]</scope>
    <source>
        <strain evidence="3 4">4228-RoL</strain>
    </source>
</reference>
<dbReference type="PANTHER" id="PTHR14969">
    <property type="entry name" value="SPHINGOSINE-1-PHOSPHATE PHOSPHOHYDROLASE"/>
    <property type="match status" value="1"/>
</dbReference>
<organism evidence="3 4">
    <name type="scientific">Thermanaerothrix solaris</name>
    <dbReference type="NCBI Taxonomy" id="3058434"/>
    <lineage>
        <taxon>Bacteria</taxon>
        <taxon>Bacillati</taxon>
        <taxon>Chloroflexota</taxon>
        <taxon>Anaerolineae</taxon>
        <taxon>Anaerolineales</taxon>
        <taxon>Anaerolineaceae</taxon>
        <taxon>Thermanaerothrix</taxon>
    </lineage>
</organism>
<keyword evidence="1" id="KW-0472">Membrane</keyword>
<feature type="transmembrane region" description="Helical" evidence="1">
    <location>
        <begin position="156"/>
        <end position="180"/>
    </location>
</feature>
<dbReference type="InterPro" id="IPR000326">
    <property type="entry name" value="PAP2/HPO"/>
</dbReference>
<proteinExistence type="predicted"/>
<gene>
    <name evidence="3" type="ORF">QYE77_00480</name>
</gene>
<dbReference type="SUPFAM" id="SSF48317">
    <property type="entry name" value="Acid phosphatase/Vanadium-dependent haloperoxidase"/>
    <property type="match status" value="1"/>
</dbReference>
<dbReference type="EMBL" id="JAUHMF010000001">
    <property type="protein sequence ID" value="MDT8896726.1"/>
    <property type="molecule type" value="Genomic_DNA"/>
</dbReference>
<comment type="caution">
    <text evidence="3">The sequence shown here is derived from an EMBL/GenBank/DDBJ whole genome shotgun (WGS) entry which is preliminary data.</text>
</comment>
<sequence>MKPIQRILELDVLLSCALTQWANRHGLQKFARFISHSADSWVWLGIFLLVGVLVPSQRCWAGIGFGATFLLASLVFVLKVLIRRERPQPANDWIYALTDEHSFPSGHAARGVFITMFALHLGRPEIFLGLLVWAIWVSLSRLVLGVHYVLDVLIGIFIGGIWGGILLNTWPILISFCGILGS</sequence>
<dbReference type="PANTHER" id="PTHR14969:SF13">
    <property type="entry name" value="AT30094P"/>
    <property type="match status" value="1"/>
</dbReference>
<feature type="transmembrane region" description="Helical" evidence="1">
    <location>
        <begin position="60"/>
        <end position="82"/>
    </location>
</feature>
<evidence type="ECO:0000256" key="1">
    <source>
        <dbReference type="SAM" id="Phobius"/>
    </source>
</evidence>
<accession>A0ABU3NIP1</accession>
<dbReference type="InterPro" id="IPR036938">
    <property type="entry name" value="PAP2/HPO_sf"/>
</dbReference>
<dbReference type="Pfam" id="PF01569">
    <property type="entry name" value="PAP2"/>
    <property type="match status" value="1"/>
</dbReference>
<feature type="transmembrane region" description="Helical" evidence="1">
    <location>
        <begin position="33"/>
        <end position="54"/>
    </location>
</feature>
<name>A0ABU3NIP1_9CHLR</name>
<keyword evidence="1" id="KW-0812">Transmembrane</keyword>
<feature type="domain" description="Phosphatidic acid phosphatase type 2/haloperoxidase" evidence="2">
    <location>
        <begin position="60"/>
        <end position="167"/>
    </location>
</feature>
<keyword evidence="4" id="KW-1185">Reference proteome</keyword>
<evidence type="ECO:0000259" key="2">
    <source>
        <dbReference type="SMART" id="SM00014"/>
    </source>
</evidence>
<dbReference type="RefSeq" id="WP_315623202.1">
    <property type="nucleotide sequence ID" value="NZ_JAUHMF010000001.1"/>
</dbReference>
<dbReference type="Gene3D" id="1.20.144.10">
    <property type="entry name" value="Phosphatidic acid phosphatase type 2/haloperoxidase"/>
    <property type="match status" value="1"/>
</dbReference>
<dbReference type="SMART" id="SM00014">
    <property type="entry name" value="acidPPc"/>
    <property type="match status" value="1"/>
</dbReference>
<dbReference type="Proteomes" id="UP001254165">
    <property type="component" value="Unassembled WGS sequence"/>
</dbReference>